<evidence type="ECO:0000313" key="3">
    <source>
        <dbReference type="Proteomes" id="UP000078541"/>
    </source>
</evidence>
<organism evidence="2 3">
    <name type="scientific">Trachymyrmex septentrionalis</name>
    <dbReference type="NCBI Taxonomy" id="34720"/>
    <lineage>
        <taxon>Eukaryota</taxon>
        <taxon>Metazoa</taxon>
        <taxon>Ecdysozoa</taxon>
        <taxon>Arthropoda</taxon>
        <taxon>Hexapoda</taxon>
        <taxon>Insecta</taxon>
        <taxon>Pterygota</taxon>
        <taxon>Neoptera</taxon>
        <taxon>Endopterygota</taxon>
        <taxon>Hymenoptera</taxon>
        <taxon>Apocrita</taxon>
        <taxon>Aculeata</taxon>
        <taxon>Formicoidea</taxon>
        <taxon>Formicidae</taxon>
        <taxon>Myrmicinae</taxon>
        <taxon>Trachymyrmex</taxon>
    </lineage>
</organism>
<evidence type="ECO:0000259" key="1">
    <source>
        <dbReference type="Pfam" id="PF17921"/>
    </source>
</evidence>
<dbReference type="Pfam" id="PF17921">
    <property type="entry name" value="Integrase_H2C2"/>
    <property type="match status" value="1"/>
</dbReference>
<feature type="domain" description="Integrase zinc-binding" evidence="1">
    <location>
        <begin position="23"/>
        <end position="75"/>
    </location>
</feature>
<gene>
    <name evidence="2" type="ORF">ALC56_02843</name>
</gene>
<evidence type="ECO:0000313" key="2">
    <source>
        <dbReference type="EMBL" id="KYN42714.1"/>
    </source>
</evidence>
<sequence>MLLNAGSIDYTQKYPIILPNKHHLMNLIKEVYHKNLHAKSQAMLAMIRIRFWPISGKQATRHVLRSCIVCFRAKPVS</sequence>
<dbReference type="InterPro" id="IPR041588">
    <property type="entry name" value="Integrase_H2C2"/>
</dbReference>
<keyword evidence="3" id="KW-1185">Reference proteome</keyword>
<protein>
    <recommendedName>
        <fullName evidence="1">Integrase zinc-binding domain-containing protein</fullName>
    </recommendedName>
</protein>
<dbReference type="Proteomes" id="UP000078541">
    <property type="component" value="Unassembled WGS sequence"/>
</dbReference>
<dbReference type="STRING" id="34720.A0A151JZW5"/>
<proteinExistence type="predicted"/>
<name>A0A151JZW5_9HYME</name>
<reference evidence="2 3" key="1">
    <citation type="submission" date="2016-03" db="EMBL/GenBank/DDBJ databases">
        <title>Trachymyrmex septentrionalis WGS genome.</title>
        <authorList>
            <person name="Nygaard S."/>
            <person name="Hu H."/>
            <person name="Boomsma J."/>
            <person name="Zhang G."/>
        </authorList>
    </citation>
    <scope>NUCLEOTIDE SEQUENCE [LARGE SCALE GENOMIC DNA]</scope>
    <source>
        <strain evidence="2">Tsep2-gDNA-1</strain>
        <tissue evidence="2">Whole body</tissue>
    </source>
</reference>
<dbReference type="EMBL" id="KQ981319">
    <property type="protein sequence ID" value="KYN42714.1"/>
    <property type="molecule type" value="Genomic_DNA"/>
</dbReference>
<dbReference type="AlphaFoldDB" id="A0A151JZW5"/>
<accession>A0A151JZW5</accession>